<accession>A0A7X3CW69</accession>
<dbReference type="PANTHER" id="PTHR34796">
    <property type="entry name" value="EXPRESSED PROTEIN"/>
    <property type="match status" value="1"/>
</dbReference>
<dbReference type="AlphaFoldDB" id="A0A7X3CW69"/>
<dbReference type="Pfam" id="PF03745">
    <property type="entry name" value="DUF309"/>
    <property type="match status" value="1"/>
</dbReference>
<dbReference type="RefSeq" id="WP_127609259.1">
    <property type="nucleotide sequence ID" value="NZ_JARTHJ010000107.1"/>
</dbReference>
<sequence length="178" mass="20369">MNDYADAYVRYLNHFHVERDYFECHEVLEEFWKEHPDDPQAEAYVALIQIAVASYHQRRGNLRGAVKMFNAALERLARTSVQTLGLDGTALKSMLAGRLQELERGTPFSDINLPITDTQLLERCKQSCSDPDRWGTSSEAGDTFLLHKHTMRDRSGVVEEREKQRQIKASRRSGGSVI</sequence>
<dbReference type="InterPro" id="IPR023203">
    <property type="entry name" value="TTHA0068_sf"/>
</dbReference>
<name>A0A7X3CW69_9BACL</name>
<dbReference type="PANTHER" id="PTHR34796:SF1">
    <property type="entry name" value="EXPRESSED PROTEIN"/>
    <property type="match status" value="1"/>
</dbReference>
<organism evidence="2 3">
    <name type="scientific">Paenibacillus validus</name>
    <dbReference type="NCBI Taxonomy" id="44253"/>
    <lineage>
        <taxon>Bacteria</taxon>
        <taxon>Bacillati</taxon>
        <taxon>Bacillota</taxon>
        <taxon>Bacilli</taxon>
        <taxon>Bacillales</taxon>
        <taxon>Paenibacillaceae</taxon>
        <taxon>Paenibacillus</taxon>
    </lineage>
</organism>
<feature type="compositionally biased region" description="Basic and acidic residues" evidence="1">
    <location>
        <begin position="152"/>
        <end position="165"/>
    </location>
</feature>
<dbReference type="Proteomes" id="UP000450917">
    <property type="component" value="Unassembled WGS sequence"/>
</dbReference>
<dbReference type="Gene3D" id="1.10.3450.10">
    <property type="entry name" value="TTHA0068-like"/>
    <property type="match status" value="1"/>
</dbReference>
<dbReference type="SUPFAM" id="SSF140663">
    <property type="entry name" value="TTHA0068-like"/>
    <property type="match status" value="1"/>
</dbReference>
<reference evidence="2 3" key="1">
    <citation type="submission" date="2019-11" db="EMBL/GenBank/DDBJ databases">
        <title>Draft genome sequences of five Paenibacillus species of dairy origin.</title>
        <authorList>
            <person name="Olajide A.M."/>
            <person name="Chen S."/>
            <person name="Lapointe G."/>
        </authorList>
    </citation>
    <scope>NUCLEOTIDE SEQUENCE [LARGE SCALE GENOMIC DNA]</scope>
    <source>
        <strain evidence="2 3">2CS3</strain>
    </source>
</reference>
<gene>
    <name evidence="2" type="ORF">GNP93_24930</name>
</gene>
<dbReference type="InterPro" id="IPR005500">
    <property type="entry name" value="DUF309"/>
</dbReference>
<feature type="region of interest" description="Disordered" evidence="1">
    <location>
        <begin position="151"/>
        <end position="178"/>
    </location>
</feature>
<dbReference type="EMBL" id="WNZX01000034">
    <property type="protein sequence ID" value="MUG73854.1"/>
    <property type="molecule type" value="Genomic_DNA"/>
</dbReference>
<protein>
    <submittedName>
        <fullName evidence="2">DUF309 domain-containing protein</fullName>
    </submittedName>
</protein>
<evidence type="ECO:0000313" key="3">
    <source>
        <dbReference type="Proteomes" id="UP000450917"/>
    </source>
</evidence>
<comment type="caution">
    <text evidence="2">The sequence shown here is derived from an EMBL/GenBank/DDBJ whole genome shotgun (WGS) entry which is preliminary data.</text>
</comment>
<keyword evidence="3" id="KW-1185">Reference proteome</keyword>
<evidence type="ECO:0000313" key="2">
    <source>
        <dbReference type="EMBL" id="MUG73854.1"/>
    </source>
</evidence>
<proteinExistence type="predicted"/>
<evidence type="ECO:0000256" key="1">
    <source>
        <dbReference type="SAM" id="MobiDB-lite"/>
    </source>
</evidence>